<gene>
    <name evidence="1" type="ORF">CTI12_AA041570</name>
</gene>
<keyword evidence="2" id="KW-1185">Reference proteome</keyword>
<sequence length="57" mass="6606">MDEIKKNQKECGERVTYTMSCLKKEKFTPKGAFFVNCYDYLRGIFDEEACGKTLIAL</sequence>
<organism evidence="1 2">
    <name type="scientific">Artemisia annua</name>
    <name type="common">Sweet wormwood</name>
    <dbReference type="NCBI Taxonomy" id="35608"/>
    <lineage>
        <taxon>Eukaryota</taxon>
        <taxon>Viridiplantae</taxon>
        <taxon>Streptophyta</taxon>
        <taxon>Embryophyta</taxon>
        <taxon>Tracheophyta</taxon>
        <taxon>Spermatophyta</taxon>
        <taxon>Magnoliopsida</taxon>
        <taxon>eudicotyledons</taxon>
        <taxon>Gunneridae</taxon>
        <taxon>Pentapetalae</taxon>
        <taxon>asterids</taxon>
        <taxon>campanulids</taxon>
        <taxon>Asterales</taxon>
        <taxon>Asteraceae</taxon>
        <taxon>Asteroideae</taxon>
        <taxon>Anthemideae</taxon>
        <taxon>Artemisiinae</taxon>
        <taxon>Artemisia</taxon>
    </lineage>
</organism>
<proteinExistence type="predicted"/>
<name>A0A2U1QE58_ARTAN</name>
<reference evidence="1 2" key="1">
    <citation type="journal article" date="2018" name="Mol. Plant">
        <title>The genome of Artemisia annua provides insight into the evolution of Asteraceae family and artemisinin biosynthesis.</title>
        <authorList>
            <person name="Shen Q."/>
            <person name="Zhang L."/>
            <person name="Liao Z."/>
            <person name="Wang S."/>
            <person name="Yan T."/>
            <person name="Shi P."/>
            <person name="Liu M."/>
            <person name="Fu X."/>
            <person name="Pan Q."/>
            <person name="Wang Y."/>
            <person name="Lv Z."/>
            <person name="Lu X."/>
            <person name="Zhang F."/>
            <person name="Jiang W."/>
            <person name="Ma Y."/>
            <person name="Chen M."/>
            <person name="Hao X."/>
            <person name="Li L."/>
            <person name="Tang Y."/>
            <person name="Lv G."/>
            <person name="Zhou Y."/>
            <person name="Sun X."/>
            <person name="Brodelius P.E."/>
            <person name="Rose J.K.C."/>
            <person name="Tang K."/>
        </authorList>
    </citation>
    <scope>NUCLEOTIDE SEQUENCE [LARGE SCALE GENOMIC DNA]</scope>
    <source>
        <strain evidence="2">cv. Huhao1</strain>
        <tissue evidence="1">Leaf</tissue>
    </source>
</reference>
<protein>
    <submittedName>
        <fullName evidence="1">Uncharacterized protein</fullName>
    </submittedName>
</protein>
<dbReference type="Proteomes" id="UP000245207">
    <property type="component" value="Unassembled WGS sequence"/>
</dbReference>
<evidence type="ECO:0000313" key="2">
    <source>
        <dbReference type="Proteomes" id="UP000245207"/>
    </source>
</evidence>
<evidence type="ECO:0000313" key="1">
    <source>
        <dbReference type="EMBL" id="PWA96262.1"/>
    </source>
</evidence>
<dbReference type="EMBL" id="PKPP01000187">
    <property type="protein sequence ID" value="PWA96262.1"/>
    <property type="molecule type" value="Genomic_DNA"/>
</dbReference>
<dbReference type="AlphaFoldDB" id="A0A2U1QE58"/>
<comment type="caution">
    <text evidence="1">The sequence shown here is derived from an EMBL/GenBank/DDBJ whole genome shotgun (WGS) entry which is preliminary data.</text>
</comment>
<accession>A0A2U1QE58</accession>